<evidence type="ECO:0000313" key="7">
    <source>
        <dbReference type="EMBL" id="EAU29632.1"/>
    </source>
</evidence>
<feature type="domain" description="FAD-binding PCMH-type" evidence="6">
    <location>
        <begin position="173"/>
        <end position="352"/>
    </location>
</feature>
<dbReference type="InterPro" id="IPR036318">
    <property type="entry name" value="FAD-bd_PCMH-like_sf"/>
</dbReference>
<evidence type="ECO:0000256" key="4">
    <source>
        <dbReference type="ARBA" id="ARBA00022827"/>
    </source>
</evidence>
<dbReference type="PANTHER" id="PTHR42973">
    <property type="entry name" value="BINDING OXIDOREDUCTASE, PUTATIVE (AFU_ORTHOLOGUE AFUA_1G17690)-RELATED"/>
    <property type="match status" value="1"/>
</dbReference>
<dbReference type="Proteomes" id="UP000007963">
    <property type="component" value="Unassembled WGS sequence"/>
</dbReference>
<evidence type="ECO:0000256" key="1">
    <source>
        <dbReference type="ARBA" id="ARBA00001974"/>
    </source>
</evidence>
<dbReference type="SUPFAM" id="SSF56176">
    <property type="entry name" value="FAD-binding/transporter-associated domain-like"/>
    <property type="match status" value="1"/>
</dbReference>
<dbReference type="eggNOG" id="ENOG502QQWK">
    <property type="taxonomic scope" value="Eukaryota"/>
</dbReference>
<dbReference type="InterPro" id="IPR016169">
    <property type="entry name" value="FAD-bd_PCMH_sub2"/>
</dbReference>
<dbReference type="GO" id="GO:0016491">
    <property type="term" value="F:oxidoreductase activity"/>
    <property type="evidence" value="ECO:0007669"/>
    <property type="project" value="UniProtKB-KW"/>
</dbReference>
<dbReference type="Gene3D" id="3.30.465.10">
    <property type="match status" value="1"/>
</dbReference>
<comment type="cofactor">
    <cofactor evidence="1">
        <name>FAD</name>
        <dbReference type="ChEBI" id="CHEBI:57692"/>
    </cofactor>
</comment>
<keyword evidence="5" id="KW-0560">Oxidoreductase</keyword>
<evidence type="ECO:0000256" key="2">
    <source>
        <dbReference type="ARBA" id="ARBA00005466"/>
    </source>
</evidence>
<proteinExistence type="inferred from homology"/>
<dbReference type="AlphaFoldDB" id="Q0C801"/>
<dbReference type="InterPro" id="IPR016166">
    <property type="entry name" value="FAD-bd_PCMH"/>
</dbReference>
<protein>
    <recommendedName>
        <fullName evidence="6">FAD-binding PCMH-type domain-containing protein</fullName>
    </recommendedName>
</protein>
<evidence type="ECO:0000256" key="3">
    <source>
        <dbReference type="ARBA" id="ARBA00022630"/>
    </source>
</evidence>
<dbReference type="PROSITE" id="PS51387">
    <property type="entry name" value="FAD_PCMH"/>
    <property type="match status" value="1"/>
</dbReference>
<gene>
    <name evidence="7" type="ORF">ATEG_10183</name>
</gene>
<evidence type="ECO:0000259" key="6">
    <source>
        <dbReference type="PROSITE" id="PS51387"/>
    </source>
</evidence>
<dbReference type="GeneID" id="4319536"/>
<dbReference type="InterPro" id="IPR050416">
    <property type="entry name" value="FAD-linked_Oxidoreductase"/>
</dbReference>
<reference evidence="8" key="1">
    <citation type="submission" date="2005-09" db="EMBL/GenBank/DDBJ databases">
        <title>Annotation of the Aspergillus terreus NIH2624 genome.</title>
        <authorList>
            <person name="Birren B.W."/>
            <person name="Lander E.S."/>
            <person name="Galagan J.E."/>
            <person name="Nusbaum C."/>
            <person name="Devon K."/>
            <person name="Henn M."/>
            <person name="Ma L.-J."/>
            <person name="Jaffe D.B."/>
            <person name="Butler J."/>
            <person name="Alvarez P."/>
            <person name="Gnerre S."/>
            <person name="Grabherr M."/>
            <person name="Kleber M."/>
            <person name="Mauceli E.W."/>
            <person name="Brockman W."/>
            <person name="Rounsley S."/>
            <person name="Young S.K."/>
            <person name="LaButti K."/>
            <person name="Pushparaj V."/>
            <person name="DeCaprio D."/>
            <person name="Crawford M."/>
            <person name="Koehrsen M."/>
            <person name="Engels R."/>
            <person name="Montgomery P."/>
            <person name="Pearson M."/>
            <person name="Howarth C."/>
            <person name="Larson L."/>
            <person name="Luoma S."/>
            <person name="White J."/>
            <person name="Alvarado L."/>
            <person name="Kodira C.D."/>
            <person name="Zeng Q."/>
            <person name="Oleary S."/>
            <person name="Yandava C."/>
            <person name="Denning D.W."/>
            <person name="Nierman W.C."/>
            <person name="Milne T."/>
            <person name="Madden K."/>
        </authorList>
    </citation>
    <scope>NUCLEOTIDE SEQUENCE [LARGE SCALE GENOMIC DNA]</scope>
    <source>
        <strain evidence="8">NIH 2624 / FGSC A1156</strain>
    </source>
</reference>
<dbReference type="OMA" id="KNTGHNP"/>
<evidence type="ECO:0000313" key="8">
    <source>
        <dbReference type="Proteomes" id="UP000007963"/>
    </source>
</evidence>
<accession>Q0C801</accession>
<dbReference type="EMBL" id="CH476609">
    <property type="protein sequence ID" value="EAU29632.1"/>
    <property type="molecule type" value="Genomic_DNA"/>
</dbReference>
<dbReference type="InterPro" id="IPR006094">
    <property type="entry name" value="Oxid_FAD_bind_N"/>
</dbReference>
<sequence>MACRLSGARSKGSISGASNLPSSDLQAGLIYKYGLQLSDSTVHYSPYYPSVQERPQYVISSPPPGRRIPPTYIKATPDMPCWPSDSAWASLNKTVSGRLIKTVPVASVCYPAEPAYNPETCQSVLSNWTTWPFHSADPASVGDPSLDNSCSPIYANGTSVSGNSNAGKQGCSLGAYPPYIINATSAEDVQAGVRFAKKWNLRMNIKNTGHNGRRRIWTHHMKDIQYHETFTPQSCPSNMTHMAATLGAGVQDGELYAAMAEHDAMSVGGENNAKSLQDVGVVGWATGGGHGLATGVYGMGADNVIEAVIVTANGDILTANACQNEDIFWAIRGGGGGTFGVITSLTVNAYKMPSFAMTGLDILAKNGTSSKDWYRLLARLHGDFPRLQNAGLHGYYTMGGAPMAFSLSLFEYNTPNVTSEAILKPLLEILKTANATATFKMSRMWKPSWYDFVKTVPLFGSTGKMHDTRTSRFIPERAVHDAELLARALEAIAAPSSDLPGVTNPSISGTLTGSKKPVDNGLNPAWREAIVHVITGQSWDDTLPDDLAAKAVYDMTYKRGYALRQLAPDTGAYFNEVSPFRNL</sequence>
<evidence type="ECO:0000256" key="5">
    <source>
        <dbReference type="ARBA" id="ARBA00023002"/>
    </source>
</evidence>
<dbReference type="HOGENOM" id="CLU_018354_4_4_1"/>
<organism evidence="7 8">
    <name type="scientific">Aspergillus terreus (strain NIH 2624 / FGSC A1156)</name>
    <dbReference type="NCBI Taxonomy" id="341663"/>
    <lineage>
        <taxon>Eukaryota</taxon>
        <taxon>Fungi</taxon>
        <taxon>Dikarya</taxon>
        <taxon>Ascomycota</taxon>
        <taxon>Pezizomycotina</taxon>
        <taxon>Eurotiomycetes</taxon>
        <taxon>Eurotiomycetidae</taxon>
        <taxon>Eurotiales</taxon>
        <taxon>Aspergillaceae</taxon>
        <taxon>Aspergillus</taxon>
        <taxon>Aspergillus subgen. Circumdati</taxon>
    </lineage>
</organism>
<keyword evidence="3" id="KW-0285">Flavoprotein</keyword>
<dbReference type="GO" id="GO:0071949">
    <property type="term" value="F:FAD binding"/>
    <property type="evidence" value="ECO:0007669"/>
    <property type="project" value="InterPro"/>
</dbReference>
<comment type="similarity">
    <text evidence="2">Belongs to the oxygen-dependent FAD-linked oxidoreductase family.</text>
</comment>
<dbReference type="Pfam" id="PF01565">
    <property type="entry name" value="FAD_binding_4"/>
    <property type="match status" value="1"/>
</dbReference>
<keyword evidence="4" id="KW-0274">FAD</keyword>
<dbReference type="PANTHER" id="PTHR42973:SF39">
    <property type="entry name" value="FAD-BINDING PCMH-TYPE DOMAIN-CONTAINING PROTEIN"/>
    <property type="match status" value="1"/>
</dbReference>
<dbReference type="RefSeq" id="XP_001209485.1">
    <property type="nucleotide sequence ID" value="XM_001209485.1"/>
</dbReference>
<name>Q0C801_ASPTN</name>
<dbReference type="OrthoDB" id="9983560at2759"/>
<dbReference type="VEuPathDB" id="FungiDB:ATEG_10183"/>
<dbReference type="STRING" id="341663.Q0C801"/>